<dbReference type="InterPro" id="IPR039861">
    <property type="entry name" value="IMPG"/>
</dbReference>
<evidence type="ECO:0000256" key="16">
    <source>
        <dbReference type="ARBA" id="ARBA00045407"/>
    </source>
</evidence>
<keyword evidence="13" id="KW-0373">Hyaluronic acid</keyword>
<accession>A0A1A6HV48</accession>
<evidence type="ECO:0000256" key="12">
    <source>
        <dbReference type="ARBA" id="ARBA00023273"/>
    </source>
</evidence>
<keyword evidence="4" id="KW-0964">Secreted</keyword>
<dbReference type="GO" id="GO:0001750">
    <property type="term" value="C:photoreceptor outer segment"/>
    <property type="evidence" value="ECO:0007669"/>
    <property type="project" value="UniProtKB-SubCell"/>
</dbReference>
<comment type="function">
    <text evidence="16">Chondroitin sulfate-, heparin- and hyaluronan-binding protein. May serve to form a basic macromolecular scaffold comprising the insoluble interphotoreceptor matrix.</text>
</comment>
<evidence type="ECO:0000256" key="14">
    <source>
        <dbReference type="ARBA" id="ARBA00040753"/>
    </source>
</evidence>
<evidence type="ECO:0000256" key="11">
    <source>
        <dbReference type="ARBA" id="ARBA00023180"/>
    </source>
</evidence>
<evidence type="ECO:0000256" key="3">
    <source>
        <dbReference type="ARBA" id="ARBA00004593"/>
    </source>
</evidence>
<sequence>KETFCLFDIGKNFSNSQEHLDLLQQRIKQRSFPEKKDERASEETLSEPTKTPVLSTEEKVEFSISLPNHRFKAELTNSGSPYYQDLVRQSQLQLQKIFKKLPGFRDIHVLGF</sequence>
<dbReference type="Proteomes" id="UP000092124">
    <property type="component" value="Unassembled WGS sequence"/>
</dbReference>
<feature type="compositionally biased region" description="Basic and acidic residues" evidence="17">
    <location>
        <begin position="31"/>
        <end position="42"/>
    </location>
</feature>
<comment type="subcellular location">
    <subcellularLocation>
        <location evidence="2">Cell projection</location>
        <location evidence="2">Cilium</location>
        <location evidence="2">Photoreceptor outer segment</location>
    </subcellularLocation>
    <subcellularLocation>
        <location evidence="1">Photoreceptor inner segment</location>
    </subcellularLocation>
    <subcellularLocation>
        <location evidence="3">Secreted</location>
        <location evidence="3">Extracellular space</location>
        <location evidence="3">Extracellular matrix</location>
        <location evidence="3">Interphotoreceptor matrix</location>
    </subcellularLocation>
</comment>
<dbReference type="Pfam" id="PF01390">
    <property type="entry name" value="SEA"/>
    <property type="match status" value="1"/>
</dbReference>
<evidence type="ECO:0000313" key="20">
    <source>
        <dbReference type="Proteomes" id="UP000092124"/>
    </source>
</evidence>
<evidence type="ECO:0000313" key="19">
    <source>
        <dbReference type="EMBL" id="OBS81875.1"/>
    </source>
</evidence>
<reference evidence="19 20" key="1">
    <citation type="submission" date="2016-06" db="EMBL/GenBank/DDBJ databases">
        <title>The Draft Genome Sequence and Annotation of the Desert Woodrat Neotoma lepida.</title>
        <authorList>
            <person name="Campbell M."/>
            <person name="Oakeson K.F."/>
            <person name="Yandell M."/>
            <person name="Halpert J.R."/>
            <person name="Dearing D."/>
        </authorList>
    </citation>
    <scope>NUCLEOTIDE SEQUENCE [LARGE SCALE GENOMIC DNA]</scope>
    <source>
        <strain evidence="19">417</strain>
        <tissue evidence="19">Liver</tissue>
    </source>
</reference>
<dbReference type="PROSITE" id="PS50024">
    <property type="entry name" value="SEA"/>
    <property type="match status" value="1"/>
</dbReference>
<dbReference type="SUPFAM" id="SSF82671">
    <property type="entry name" value="SEA domain"/>
    <property type="match status" value="1"/>
</dbReference>
<evidence type="ECO:0000259" key="18">
    <source>
        <dbReference type="PROSITE" id="PS50024"/>
    </source>
</evidence>
<evidence type="ECO:0000256" key="4">
    <source>
        <dbReference type="ARBA" id="ARBA00022525"/>
    </source>
</evidence>
<evidence type="ECO:0000256" key="5">
    <source>
        <dbReference type="ARBA" id="ARBA00022530"/>
    </source>
</evidence>
<feature type="non-terminal residue" evidence="19">
    <location>
        <position position="1"/>
    </location>
</feature>
<dbReference type="PANTHER" id="PTHR12199:SF3">
    <property type="entry name" value="INTERPHOTORECEPTOR MATRIX PROTEOGLYCAN 1"/>
    <property type="match status" value="1"/>
</dbReference>
<dbReference type="GO" id="GO:0033165">
    <property type="term" value="C:interphotoreceptor matrix"/>
    <property type="evidence" value="ECO:0007669"/>
    <property type="project" value="UniProtKB-SubCell"/>
</dbReference>
<evidence type="ECO:0000256" key="8">
    <source>
        <dbReference type="ARBA" id="ARBA00022737"/>
    </source>
</evidence>
<feature type="domain" description="SEA" evidence="18">
    <location>
        <begin position="56"/>
        <end position="112"/>
    </location>
</feature>
<dbReference type="GO" id="GO:0008201">
    <property type="term" value="F:heparin binding"/>
    <property type="evidence" value="ECO:0007669"/>
    <property type="project" value="UniProtKB-KW"/>
</dbReference>
<keyword evidence="12" id="KW-0966">Cell projection</keyword>
<dbReference type="OrthoDB" id="9908153at2759"/>
<dbReference type="InterPro" id="IPR036364">
    <property type="entry name" value="SEA_dom_sf"/>
</dbReference>
<evidence type="ECO:0000256" key="7">
    <source>
        <dbReference type="ARBA" id="ARBA00022729"/>
    </source>
</evidence>
<keyword evidence="6" id="KW-0358">Heparin-binding</keyword>
<evidence type="ECO:0000256" key="13">
    <source>
        <dbReference type="ARBA" id="ARBA00023290"/>
    </source>
</evidence>
<gene>
    <name evidence="19" type="ORF">A6R68_24135</name>
</gene>
<evidence type="ECO:0000256" key="15">
    <source>
        <dbReference type="ARBA" id="ARBA00042018"/>
    </source>
</evidence>
<keyword evidence="20" id="KW-1185">Reference proteome</keyword>
<keyword evidence="5" id="KW-0272">Extracellular matrix</keyword>
<protein>
    <recommendedName>
        <fullName evidence="14">Interphotoreceptor matrix proteoglycan 1</fullName>
    </recommendedName>
    <alternativeName>
        <fullName evidence="15">Sialoprotein associated with cones and rods</fullName>
    </alternativeName>
</protein>
<feature type="region of interest" description="Disordered" evidence="17">
    <location>
        <begin position="31"/>
        <end position="56"/>
    </location>
</feature>
<dbReference type="EMBL" id="LZPO01008830">
    <property type="protein sequence ID" value="OBS81875.1"/>
    <property type="molecule type" value="Genomic_DNA"/>
</dbReference>
<dbReference type="GO" id="GO:0005540">
    <property type="term" value="F:hyaluronic acid binding"/>
    <property type="evidence" value="ECO:0007669"/>
    <property type="project" value="UniProtKB-KW"/>
</dbReference>
<name>A0A1A6HV48_NEOLE</name>
<dbReference type="GO" id="GO:0007601">
    <property type="term" value="P:visual perception"/>
    <property type="evidence" value="ECO:0007669"/>
    <property type="project" value="InterPro"/>
</dbReference>
<keyword evidence="10" id="KW-0675">Receptor</keyword>
<evidence type="ECO:0000256" key="2">
    <source>
        <dbReference type="ARBA" id="ARBA00004504"/>
    </source>
</evidence>
<evidence type="ECO:0000256" key="17">
    <source>
        <dbReference type="SAM" id="MobiDB-lite"/>
    </source>
</evidence>
<feature type="non-terminal residue" evidence="19">
    <location>
        <position position="112"/>
    </location>
</feature>
<dbReference type="STRING" id="56216.A0A1A6HV48"/>
<dbReference type="GO" id="GO:0001917">
    <property type="term" value="C:photoreceptor inner segment"/>
    <property type="evidence" value="ECO:0007669"/>
    <property type="project" value="UniProtKB-SubCell"/>
</dbReference>
<evidence type="ECO:0000256" key="10">
    <source>
        <dbReference type="ARBA" id="ARBA00023170"/>
    </source>
</evidence>
<comment type="caution">
    <text evidence="19">The sequence shown here is derived from an EMBL/GenBank/DDBJ whole genome shotgun (WGS) entry which is preliminary data.</text>
</comment>
<keyword evidence="9" id="KW-0730">Sialic acid</keyword>
<keyword evidence="11" id="KW-0325">Glycoprotein</keyword>
<dbReference type="PANTHER" id="PTHR12199">
    <property type="entry name" value="INTERPHOTORECEPTOR MATRIX PROTEOGLYCAN"/>
    <property type="match status" value="1"/>
</dbReference>
<dbReference type="InterPro" id="IPR000082">
    <property type="entry name" value="SEA_dom"/>
</dbReference>
<evidence type="ECO:0000256" key="6">
    <source>
        <dbReference type="ARBA" id="ARBA00022674"/>
    </source>
</evidence>
<evidence type="ECO:0000256" key="9">
    <source>
        <dbReference type="ARBA" id="ARBA00022981"/>
    </source>
</evidence>
<evidence type="ECO:0000256" key="1">
    <source>
        <dbReference type="ARBA" id="ARBA00004437"/>
    </source>
</evidence>
<dbReference type="AlphaFoldDB" id="A0A1A6HV48"/>
<keyword evidence="7" id="KW-0732">Signal</keyword>
<organism evidence="19 20">
    <name type="scientific">Neotoma lepida</name>
    <name type="common">Desert woodrat</name>
    <dbReference type="NCBI Taxonomy" id="56216"/>
    <lineage>
        <taxon>Eukaryota</taxon>
        <taxon>Metazoa</taxon>
        <taxon>Chordata</taxon>
        <taxon>Craniata</taxon>
        <taxon>Vertebrata</taxon>
        <taxon>Euteleostomi</taxon>
        <taxon>Mammalia</taxon>
        <taxon>Eutheria</taxon>
        <taxon>Euarchontoglires</taxon>
        <taxon>Glires</taxon>
        <taxon>Rodentia</taxon>
        <taxon>Myomorpha</taxon>
        <taxon>Muroidea</taxon>
        <taxon>Cricetidae</taxon>
        <taxon>Neotominae</taxon>
        <taxon>Neotoma</taxon>
    </lineage>
</organism>
<proteinExistence type="predicted"/>
<keyword evidence="8" id="KW-0677">Repeat</keyword>